<dbReference type="InterPro" id="IPR051121">
    <property type="entry name" value="FAH"/>
</dbReference>
<dbReference type="AlphaFoldDB" id="A0A086BJU6"/>
<protein>
    <recommendedName>
        <fullName evidence="3">Fumarylacetoacetase-like C-terminal domain-containing protein</fullName>
    </recommendedName>
</protein>
<evidence type="ECO:0000256" key="1">
    <source>
        <dbReference type="ARBA" id="ARBA00010211"/>
    </source>
</evidence>
<dbReference type="OrthoDB" id="9805307at2"/>
<dbReference type="EMBL" id="JPRJ01000008">
    <property type="protein sequence ID" value="KFF29210.1"/>
    <property type="molecule type" value="Genomic_DNA"/>
</dbReference>
<dbReference type="GO" id="GO:0016853">
    <property type="term" value="F:isomerase activity"/>
    <property type="evidence" value="ECO:0007669"/>
    <property type="project" value="UniProtKB-ARBA"/>
</dbReference>
<dbReference type="Pfam" id="PF01557">
    <property type="entry name" value="FAA_hydrolase"/>
    <property type="match status" value="1"/>
</dbReference>
<dbReference type="InterPro" id="IPR036663">
    <property type="entry name" value="Fumarylacetoacetase_C_sf"/>
</dbReference>
<dbReference type="InterPro" id="IPR011234">
    <property type="entry name" value="Fumarylacetoacetase-like_C"/>
</dbReference>
<keyword evidence="2" id="KW-0479">Metal-binding</keyword>
<dbReference type="Gene3D" id="3.90.850.10">
    <property type="entry name" value="Fumarylacetoacetase-like, C-terminal domain"/>
    <property type="match status" value="1"/>
</dbReference>
<keyword evidence="5" id="KW-1185">Reference proteome</keyword>
<evidence type="ECO:0000313" key="4">
    <source>
        <dbReference type="EMBL" id="KFF29210.1"/>
    </source>
</evidence>
<name>A0A086BJU6_9FLAO</name>
<dbReference type="eggNOG" id="COG0179">
    <property type="taxonomic scope" value="Bacteria"/>
</dbReference>
<dbReference type="KEGG" id="cpip:CJF12_16160"/>
<evidence type="ECO:0000256" key="2">
    <source>
        <dbReference type="ARBA" id="ARBA00022723"/>
    </source>
</evidence>
<proteinExistence type="inferred from homology"/>
<comment type="caution">
    <text evidence="4">The sequence shown here is derived from an EMBL/GenBank/DDBJ whole genome shotgun (WGS) entry which is preliminary data.</text>
</comment>
<dbReference type="PANTHER" id="PTHR42796:SF4">
    <property type="entry name" value="FUMARYLACETOACETATE HYDROLASE DOMAIN-CONTAINING PROTEIN 2A"/>
    <property type="match status" value="1"/>
</dbReference>
<dbReference type="GO" id="GO:0046872">
    <property type="term" value="F:metal ion binding"/>
    <property type="evidence" value="ECO:0007669"/>
    <property type="project" value="UniProtKB-KW"/>
</dbReference>
<comment type="similarity">
    <text evidence="1">Belongs to the FAH family.</text>
</comment>
<evidence type="ECO:0000313" key="5">
    <source>
        <dbReference type="Proteomes" id="UP000028709"/>
    </source>
</evidence>
<dbReference type="PANTHER" id="PTHR42796">
    <property type="entry name" value="FUMARYLACETOACETATE HYDROLASE DOMAIN-CONTAINING PROTEIN 2A-RELATED"/>
    <property type="match status" value="1"/>
</dbReference>
<dbReference type="GO" id="GO:0019752">
    <property type="term" value="P:carboxylic acid metabolic process"/>
    <property type="evidence" value="ECO:0007669"/>
    <property type="project" value="UniProtKB-ARBA"/>
</dbReference>
<dbReference type="RefSeq" id="WP_034682742.1">
    <property type="nucleotide sequence ID" value="NZ_CP023049.2"/>
</dbReference>
<dbReference type="SUPFAM" id="SSF56529">
    <property type="entry name" value="FAH"/>
    <property type="match status" value="1"/>
</dbReference>
<sequence>MKLLMFTVGSSEPKFGAFVQEKIIDLNEIASLAKISLAPSIQESLKSTSGLSDAEKVITYAQENWNQLPENTVWKEDQIEWLPVVGSPEKIICVGLNYKHHIMEMKREMPSTPVLFAKMATTLNGHKQDVPYIDLSNSLDYEAEMAVIIGKKGKNIKKENALEYVAGYSCFNDVTVREYQFRTIQWMQGKNFDGHGPIGPMLITPDEIENLANSKITLRLNGQVMQESFIGDLIFDVPTLIEAISEIMTLNPGDIIATGTPSGVGFGRTPKVFMQRGDVVEVEITNIGLLQNTIK</sequence>
<evidence type="ECO:0000259" key="3">
    <source>
        <dbReference type="Pfam" id="PF01557"/>
    </source>
</evidence>
<dbReference type="FunFam" id="3.90.850.10:FF:000002">
    <property type="entry name" value="2-hydroxyhepta-2,4-diene-1,7-dioate isomerase"/>
    <property type="match status" value="1"/>
</dbReference>
<reference evidence="4 5" key="1">
    <citation type="submission" date="2014-07" db="EMBL/GenBank/DDBJ databases">
        <title>Genome of Chryseobacterium piperi CTM.</title>
        <authorList>
            <person name="Pipes S.E."/>
            <person name="Stropko S.J."/>
            <person name="Newman J.D."/>
        </authorList>
    </citation>
    <scope>NUCLEOTIDE SEQUENCE [LARGE SCALE GENOMIC DNA]</scope>
    <source>
        <strain evidence="4 5">CTM</strain>
    </source>
</reference>
<dbReference type="STRING" id="558152.IQ37_06520"/>
<dbReference type="Proteomes" id="UP000028709">
    <property type="component" value="Unassembled WGS sequence"/>
</dbReference>
<feature type="domain" description="Fumarylacetoacetase-like C-terminal" evidence="3">
    <location>
        <begin position="90"/>
        <end position="294"/>
    </location>
</feature>
<gene>
    <name evidence="4" type="ORF">IQ37_06520</name>
</gene>
<accession>A0A086BJU6</accession>
<organism evidence="4 5">
    <name type="scientific">Chryseobacterium piperi</name>
    <dbReference type="NCBI Taxonomy" id="558152"/>
    <lineage>
        <taxon>Bacteria</taxon>
        <taxon>Pseudomonadati</taxon>
        <taxon>Bacteroidota</taxon>
        <taxon>Flavobacteriia</taxon>
        <taxon>Flavobacteriales</taxon>
        <taxon>Weeksellaceae</taxon>
        <taxon>Chryseobacterium group</taxon>
        <taxon>Chryseobacterium</taxon>
    </lineage>
</organism>